<gene>
    <name evidence="6" type="ORF">KFL_000040410</name>
</gene>
<evidence type="ECO:0000256" key="1">
    <source>
        <dbReference type="ARBA" id="ARBA00012247"/>
    </source>
</evidence>
<dbReference type="PANTHER" id="PTHR47449:SF2">
    <property type="entry name" value="GLYCEROPHOSPHODIESTER PHOSPHODIESTERASE GDPD4"/>
    <property type="match status" value="1"/>
</dbReference>
<feature type="transmembrane region" description="Helical" evidence="4">
    <location>
        <begin position="31"/>
        <end position="51"/>
    </location>
</feature>
<evidence type="ECO:0000256" key="3">
    <source>
        <dbReference type="ARBA" id="ARBA00047512"/>
    </source>
</evidence>
<dbReference type="GO" id="GO:0006071">
    <property type="term" value="P:glycerol metabolic process"/>
    <property type="evidence" value="ECO:0007669"/>
    <property type="project" value="UniProtKB-KW"/>
</dbReference>
<evidence type="ECO:0000313" key="6">
    <source>
        <dbReference type="EMBL" id="GAQ77841.1"/>
    </source>
</evidence>
<name>A0A1Y1HLJ3_KLENI</name>
<keyword evidence="4" id="KW-1133">Transmembrane helix</keyword>
<evidence type="ECO:0000256" key="4">
    <source>
        <dbReference type="SAM" id="Phobius"/>
    </source>
</evidence>
<organism evidence="6 7">
    <name type="scientific">Klebsormidium nitens</name>
    <name type="common">Green alga</name>
    <name type="synonym">Ulothrix nitens</name>
    <dbReference type="NCBI Taxonomy" id="105231"/>
    <lineage>
        <taxon>Eukaryota</taxon>
        <taxon>Viridiplantae</taxon>
        <taxon>Streptophyta</taxon>
        <taxon>Klebsormidiophyceae</taxon>
        <taxon>Klebsormidiales</taxon>
        <taxon>Klebsormidiaceae</taxon>
        <taxon>Klebsormidium</taxon>
    </lineage>
</organism>
<comment type="catalytic activity">
    <reaction evidence="3">
        <text>a sn-glycero-3-phosphodiester + H2O = an alcohol + sn-glycerol 3-phosphate + H(+)</text>
        <dbReference type="Rhea" id="RHEA:12969"/>
        <dbReference type="ChEBI" id="CHEBI:15377"/>
        <dbReference type="ChEBI" id="CHEBI:15378"/>
        <dbReference type="ChEBI" id="CHEBI:30879"/>
        <dbReference type="ChEBI" id="CHEBI:57597"/>
        <dbReference type="ChEBI" id="CHEBI:83408"/>
        <dbReference type="EC" id="3.1.4.46"/>
    </reaction>
</comment>
<keyword evidence="7" id="KW-1185">Reference proteome</keyword>
<dbReference type="OMA" id="QCKNCIV"/>
<keyword evidence="4" id="KW-0472">Membrane</keyword>
<dbReference type="Proteomes" id="UP000054558">
    <property type="component" value="Unassembled WGS sequence"/>
</dbReference>
<dbReference type="STRING" id="105231.A0A1Y1HLJ3"/>
<keyword evidence="2" id="KW-0319">Glycerol metabolism</keyword>
<dbReference type="AlphaFoldDB" id="A0A1Y1HLJ3"/>
<dbReference type="GO" id="GO:0008889">
    <property type="term" value="F:glycerophosphodiester phosphodiesterase activity"/>
    <property type="evidence" value="ECO:0007669"/>
    <property type="project" value="UniProtKB-EC"/>
</dbReference>
<dbReference type="InterPro" id="IPR017946">
    <property type="entry name" value="PLC-like_Pdiesterase_TIM-brl"/>
</dbReference>
<dbReference type="GO" id="GO:0006629">
    <property type="term" value="P:lipid metabolic process"/>
    <property type="evidence" value="ECO:0007669"/>
    <property type="project" value="InterPro"/>
</dbReference>
<dbReference type="EC" id="3.1.4.46" evidence="1"/>
<dbReference type="OrthoDB" id="1058301at2759"/>
<evidence type="ECO:0000256" key="2">
    <source>
        <dbReference type="ARBA" id="ARBA00022798"/>
    </source>
</evidence>
<keyword evidence="4" id="KW-0812">Transmembrane</keyword>
<reference evidence="6 7" key="1">
    <citation type="journal article" date="2014" name="Nat. Commun.">
        <title>Klebsormidium flaccidum genome reveals primary factors for plant terrestrial adaptation.</title>
        <authorList>
            <person name="Hori K."/>
            <person name="Maruyama F."/>
            <person name="Fujisawa T."/>
            <person name="Togashi T."/>
            <person name="Yamamoto N."/>
            <person name="Seo M."/>
            <person name="Sato S."/>
            <person name="Yamada T."/>
            <person name="Mori H."/>
            <person name="Tajima N."/>
            <person name="Moriyama T."/>
            <person name="Ikeuchi M."/>
            <person name="Watanabe M."/>
            <person name="Wada H."/>
            <person name="Kobayashi K."/>
            <person name="Saito M."/>
            <person name="Masuda T."/>
            <person name="Sasaki-Sekimoto Y."/>
            <person name="Mashiguchi K."/>
            <person name="Awai K."/>
            <person name="Shimojima M."/>
            <person name="Masuda S."/>
            <person name="Iwai M."/>
            <person name="Nobusawa T."/>
            <person name="Narise T."/>
            <person name="Kondo S."/>
            <person name="Saito H."/>
            <person name="Sato R."/>
            <person name="Murakawa M."/>
            <person name="Ihara Y."/>
            <person name="Oshima-Yamada Y."/>
            <person name="Ohtaka K."/>
            <person name="Satoh M."/>
            <person name="Sonobe K."/>
            <person name="Ishii M."/>
            <person name="Ohtani R."/>
            <person name="Kanamori-Sato M."/>
            <person name="Honoki R."/>
            <person name="Miyazaki D."/>
            <person name="Mochizuki H."/>
            <person name="Umetsu J."/>
            <person name="Higashi K."/>
            <person name="Shibata D."/>
            <person name="Kamiya Y."/>
            <person name="Sato N."/>
            <person name="Nakamura Y."/>
            <person name="Tabata S."/>
            <person name="Ida S."/>
            <person name="Kurokawa K."/>
            <person name="Ohta H."/>
        </authorList>
    </citation>
    <scope>NUCLEOTIDE SEQUENCE [LARGE SCALE GENOMIC DNA]</scope>
    <source>
        <strain evidence="6 7">NIES-2285</strain>
    </source>
</reference>
<accession>A0A1Y1HLJ3</accession>
<evidence type="ECO:0000313" key="7">
    <source>
        <dbReference type="Proteomes" id="UP000054558"/>
    </source>
</evidence>
<dbReference type="InterPro" id="IPR044236">
    <property type="entry name" value="GDPD4"/>
</dbReference>
<feature type="domain" description="GP-PDE" evidence="5">
    <location>
        <begin position="75"/>
        <end position="315"/>
    </location>
</feature>
<proteinExistence type="predicted"/>
<dbReference type="Pfam" id="PF03009">
    <property type="entry name" value="GDPD"/>
    <property type="match status" value="1"/>
</dbReference>
<dbReference type="SUPFAM" id="SSF51695">
    <property type="entry name" value="PLC-like phosphodiesterases"/>
    <property type="match status" value="1"/>
</dbReference>
<evidence type="ECO:0000259" key="5">
    <source>
        <dbReference type="PROSITE" id="PS51704"/>
    </source>
</evidence>
<protein>
    <recommendedName>
        <fullName evidence="1">glycerophosphodiester phosphodiesterase</fullName>
        <ecNumber evidence="1">3.1.4.46</ecNumber>
    </recommendedName>
</protein>
<sequence length="329" mass="35928">MHTTYARPGGTPSHGRRGSHLPLWKRWTPSLAGLLVLISLLALAPIVLLMVRLGGPGSNPRTVSLTTCQKILSPPLVCAHGGDTSAAPPNTHAAYMLALEAKVDCMEIDASRTADGMLVAIHDRDLQLITGRKYVTTGDLTLEEIRQLDAGARHPRSFHGEKVLLLEDALRLVSKHLVQIVVDVKIGPPRGEEGLAQDVVDVMNRAGCTNCLVWAKYDTLPLAVQALEPLRKVGYILNNETHPNRREESFVRHAGMQVVGAHWAVVDETLVKLAQRHSKEIYTWTVNEGGIMRNLLDIGVAAIVTNHPRKLKGEIHAARNACKEAGYVV</sequence>
<dbReference type="EMBL" id="DF236953">
    <property type="protein sequence ID" value="GAQ77841.1"/>
    <property type="molecule type" value="Genomic_DNA"/>
</dbReference>
<dbReference type="InterPro" id="IPR030395">
    <property type="entry name" value="GP_PDE_dom"/>
</dbReference>
<dbReference type="Gene3D" id="3.20.20.190">
    <property type="entry name" value="Phosphatidylinositol (PI) phosphodiesterase"/>
    <property type="match status" value="1"/>
</dbReference>
<dbReference type="PROSITE" id="PS51704">
    <property type="entry name" value="GP_PDE"/>
    <property type="match status" value="1"/>
</dbReference>
<dbReference type="PANTHER" id="PTHR47449">
    <property type="entry name" value="GLYCEROPHOSPHODIESTER PHOSPHODIESTERASE GDPD4"/>
    <property type="match status" value="1"/>
</dbReference>